<keyword evidence="10 17" id="KW-0378">Hydrolase</keyword>
<dbReference type="SUPFAM" id="SSF56672">
    <property type="entry name" value="DNA/RNA polymerases"/>
    <property type="match status" value="1"/>
</dbReference>
<dbReference type="InterPro" id="IPR002421">
    <property type="entry name" value="5-3_exonuclease"/>
</dbReference>
<dbReference type="GO" id="GO:0003887">
    <property type="term" value="F:DNA-directed DNA polymerase activity"/>
    <property type="evidence" value="ECO:0007669"/>
    <property type="project" value="UniProtKB-UniRule"/>
</dbReference>
<evidence type="ECO:0000256" key="15">
    <source>
        <dbReference type="ARBA" id="ARBA00049244"/>
    </source>
</evidence>
<feature type="domain" description="DNA-directed DNA polymerase family A palm" evidence="20">
    <location>
        <begin position="689"/>
        <end position="895"/>
    </location>
</feature>
<dbReference type="CDD" id="cd09898">
    <property type="entry name" value="H3TH_53EXO"/>
    <property type="match status" value="1"/>
</dbReference>
<dbReference type="NCBIfam" id="TIGR00593">
    <property type="entry name" value="pola"/>
    <property type="match status" value="1"/>
</dbReference>
<dbReference type="NCBIfam" id="NF004397">
    <property type="entry name" value="PRK05755.1"/>
    <property type="match status" value="1"/>
</dbReference>
<dbReference type="CDD" id="cd08637">
    <property type="entry name" value="DNA_pol_A_pol_I_C"/>
    <property type="match status" value="1"/>
</dbReference>
<feature type="domain" description="5'-3' exonuclease" evidence="19">
    <location>
        <begin position="5"/>
        <end position="264"/>
    </location>
</feature>
<dbReference type="InterPro" id="IPR001098">
    <property type="entry name" value="DNA-dir_DNA_pol_A_palm_dom"/>
</dbReference>
<evidence type="ECO:0000256" key="1">
    <source>
        <dbReference type="ARBA" id="ARBA00007705"/>
    </source>
</evidence>
<dbReference type="InterPro" id="IPR012337">
    <property type="entry name" value="RNaseH-like_sf"/>
</dbReference>
<dbReference type="InterPro" id="IPR020045">
    <property type="entry name" value="DNA_polI_H3TH"/>
</dbReference>
<dbReference type="InterPro" id="IPR018320">
    <property type="entry name" value="DNA_polymerase_1"/>
</dbReference>
<keyword evidence="6 17" id="KW-0548">Nucleotidyltransferase</keyword>
<dbReference type="CDD" id="cd06139">
    <property type="entry name" value="DNA_polA_I_Ecoli_like_exo"/>
    <property type="match status" value="1"/>
</dbReference>
<dbReference type="GO" id="GO:0008408">
    <property type="term" value="F:3'-5' exonuclease activity"/>
    <property type="evidence" value="ECO:0007669"/>
    <property type="project" value="UniProtKB-UniRule"/>
</dbReference>
<evidence type="ECO:0000256" key="10">
    <source>
        <dbReference type="ARBA" id="ARBA00022801"/>
    </source>
</evidence>
<reference evidence="22" key="2">
    <citation type="journal article" date="2020" name="Int. J. Syst. Evol. Microbiol.">
        <title>Genomic insights into a novel species Rhodoferax aquaticus sp. nov., isolated from freshwater.</title>
        <authorList>
            <person name="Li T."/>
            <person name="Zhuo Y."/>
            <person name="Jin C.Z."/>
            <person name="Wu X."/>
            <person name="Ko S.R."/>
            <person name="Jin F.J."/>
            <person name="Ahn C.Y."/>
            <person name="Oh H.M."/>
            <person name="Lee H.G."/>
            <person name="Jin L."/>
        </authorList>
    </citation>
    <scope>NUCLEOTIDE SEQUENCE [LARGE SCALE GENOMIC DNA]</scope>
    <source>
        <strain evidence="22">Gr-4</strain>
    </source>
</reference>
<dbReference type="InterPro" id="IPR036279">
    <property type="entry name" value="5-3_exonuclease_C_sf"/>
</dbReference>
<evidence type="ECO:0000256" key="2">
    <source>
        <dbReference type="ARBA" id="ARBA00011541"/>
    </source>
</evidence>
<evidence type="ECO:0000256" key="11">
    <source>
        <dbReference type="ARBA" id="ARBA00022839"/>
    </source>
</evidence>
<keyword evidence="9 17" id="KW-0227">DNA damage</keyword>
<dbReference type="Pfam" id="PF01612">
    <property type="entry name" value="DNA_pol_A_exo1"/>
    <property type="match status" value="1"/>
</dbReference>
<dbReference type="AlphaFoldDB" id="A0A515ERK8"/>
<evidence type="ECO:0000259" key="18">
    <source>
        <dbReference type="SMART" id="SM00474"/>
    </source>
</evidence>
<evidence type="ECO:0000313" key="22">
    <source>
        <dbReference type="Proteomes" id="UP000317365"/>
    </source>
</evidence>
<dbReference type="Gene3D" id="1.20.1060.10">
    <property type="entry name" value="Taq DNA Polymerase, Chain T, domain 4"/>
    <property type="match status" value="1"/>
</dbReference>
<dbReference type="EMBL" id="CP036282">
    <property type="protein sequence ID" value="QDL55284.1"/>
    <property type="molecule type" value="Genomic_DNA"/>
</dbReference>
<protein>
    <recommendedName>
        <fullName evidence="4 16">DNA polymerase I</fullName>
        <ecNumber evidence="3 16">2.7.7.7</ecNumber>
    </recommendedName>
</protein>
<dbReference type="FunFam" id="1.10.150.20:FF:000002">
    <property type="entry name" value="DNA polymerase I"/>
    <property type="match status" value="1"/>
</dbReference>
<dbReference type="SMART" id="SM00475">
    <property type="entry name" value="53EXOc"/>
    <property type="match status" value="1"/>
</dbReference>
<keyword evidence="14 17" id="KW-0234">DNA repair</keyword>
<dbReference type="SUPFAM" id="SSF88723">
    <property type="entry name" value="PIN domain-like"/>
    <property type="match status" value="1"/>
</dbReference>
<evidence type="ECO:0000256" key="7">
    <source>
        <dbReference type="ARBA" id="ARBA00022705"/>
    </source>
</evidence>
<accession>A0A515ERK8</accession>
<dbReference type="Pfam" id="PF00476">
    <property type="entry name" value="DNA_pol_A"/>
    <property type="match status" value="1"/>
</dbReference>
<dbReference type="FunFam" id="3.30.420.10:FF:000026">
    <property type="entry name" value="DNA polymerase I"/>
    <property type="match status" value="1"/>
</dbReference>
<comment type="subunit">
    <text evidence="2">Single-chain monomer with multiple functions.</text>
</comment>
<keyword evidence="13 17" id="KW-0238">DNA-binding</keyword>
<dbReference type="InterPro" id="IPR036397">
    <property type="entry name" value="RNaseH_sf"/>
</dbReference>
<evidence type="ECO:0000256" key="3">
    <source>
        <dbReference type="ARBA" id="ARBA00012417"/>
    </source>
</evidence>
<organism evidence="21 22">
    <name type="scientific">Rhodoferax aquaticus</name>
    <dbReference type="NCBI Taxonomy" id="2527691"/>
    <lineage>
        <taxon>Bacteria</taxon>
        <taxon>Pseudomonadati</taxon>
        <taxon>Pseudomonadota</taxon>
        <taxon>Betaproteobacteria</taxon>
        <taxon>Burkholderiales</taxon>
        <taxon>Comamonadaceae</taxon>
        <taxon>Rhodoferax</taxon>
    </lineage>
</organism>
<keyword evidence="11 17" id="KW-0269">Exonuclease</keyword>
<dbReference type="FunFam" id="1.20.1060.10:FF:000001">
    <property type="entry name" value="DNA polymerase I"/>
    <property type="match status" value="1"/>
</dbReference>
<dbReference type="Gene3D" id="3.30.70.370">
    <property type="match status" value="1"/>
</dbReference>
<name>A0A515ERK8_9BURK</name>
<dbReference type="GO" id="GO:0003677">
    <property type="term" value="F:DNA binding"/>
    <property type="evidence" value="ECO:0007669"/>
    <property type="project" value="UniProtKB-UniRule"/>
</dbReference>
<dbReference type="Gene3D" id="3.40.50.1010">
    <property type="entry name" value="5'-nuclease"/>
    <property type="match status" value="1"/>
</dbReference>
<sequence length="931" mass="101108">MTESKKTLLLVDGSSYLYRAFFAGGDNMSVTLPDGTVQKTGAVRIMINMMNSLRKEYPADYVACVFDAKGPTFRDEIYPEYKAHRDPMPDDLRSQIAPIHEIVRLLGWTVLDVPGVEADDVIGTLAATAASQGIEVIVSSGDKDLAQLVNEHITIIDTMNGKRRDLAGVEAEFGVPARLMLDYQTLVGDTVDNVPGVAKVGPKTAVKWLQQYGSLQGVVDNAANIGGVVGENLRKALDWLPTGRTLLTIKTDCDLTGWVDGLPAMDSIAAGAQDTVALRAFYEKYGFKGLAKSVGGAETAASAPAPAARASEPGLFDESAADAAAPASRVSTVEYETIFTLEALDALLARIQAAPLTALDTETTSLDEMRAEIVGISFSTEPGKGAYIPVAHRYPGAPEQLDRDAVLAKLKPWLENPQALKLGQHVKYDRHVFANHGIEVQGYAHDTMLQSYVLEADKPHGLASLAERHLGRSGISFEDLCGKGVNQISFDQVDIAKAAEYACEDSDQTLDVHLALWPQIEASDKLKFIYALEIASSEALYRIERNGVLIDAPTLAAQSHELGQRILQLETEAYEIAGQPFNLSSPKQLGEIFFDKLGMPVVKKTATGARSTDEEVLEKLAEDYPLPAKLLEHRGLAKLKGTYTDKLAQLALPRTGRVHTHYAQAVAVTGRLSSNDPNLQNIPIRTAEGRRVREAFVAPAGSVIASADYSQIELRIMAHISDDPALLRAFHDGLDVHRATAAEVFGVPVEQVSSEQRRYAKVINFGLIYGMSAFGLARNLGIDNTAAKNYIQRYFERYPGVKSYMESTRELAKRQGYVETVFGRRLQLAGIKNAKGAQLAGLERAAINAPMQGTAADLIKLSMVKVQQALDAQNKATKMIMQVHDELVFEVPEGEVEWLRAEIPRLMAGVAALKVPLLAEVGVGPNWDKAH</sequence>
<keyword evidence="12 17" id="KW-0239">DNA-directed DNA polymerase</keyword>
<dbReference type="SUPFAM" id="SSF53098">
    <property type="entry name" value="Ribonuclease H-like"/>
    <property type="match status" value="1"/>
</dbReference>
<evidence type="ECO:0000256" key="16">
    <source>
        <dbReference type="NCBIfam" id="TIGR00593"/>
    </source>
</evidence>
<dbReference type="CDD" id="cd09859">
    <property type="entry name" value="PIN_53EXO"/>
    <property type="match status" value="1"/>
</dbReference>
<evidence type="ECO:0000256" key="17">
    <source>
        <dbReference type="RuleBase" id="RU004460"/>
    </source>
</evidence>
<dbReference type="InterPro" id="IPR002562">
    <property type="entry name" value="3'-5'_exonuclease_dom"/>
</dbReference>
<dbReference type="Proteomes" id="UP000317365">
    <property type="component" value="Chromosome"/>
</dbReference>
<evidence type="ECO:0000259" key="20">
    <source>
        <dbReference type="SMART" id="SM00482"/>
    </source>
</evidence>
<dbReference type="Gene3D" id="1.10.150.20">
    <property type="entry name" value="5' to 3' exonuclease, C-terminal subdomain"/>
    <property type="match status" value="2"/>
</dbReference>
<reference evidence="22" key="1">
    <citation type="submission" date="2019-02" db="EMBL/GenBank/DDBJ databases">
        <title>Complete genome sequence of Rhodoferax sp. Gr-4.</title>
        <authorList>
            <person name="Jin L."/>
        </authorList>
    </citation>
    <scope>NUCLEOTIDE SEQUENCE [LARGE SCALE GENOMIC DNA]</scope>
    <source>
        <strain evidence="22">Gr-4</strain>
    </source>
</reference>
<keyword evidence="7 17" id="KW-0235">DNA replication</keyword>
<dbReference type="InterPro" id="IPR008918">
    <property type="entry name" value="HhH2"/>
</dbReference>
<evidence type="ECO:0000259" key="19">
    <source>
        <dbReference type="SMART" id="SM00475"/>
    </source>
</evidence>
<evidence type="ECO:0000256" key="8">
    <source>
        <dbReference type="ARBA" id="ARBA00022722"/>
    </source>
</evidence>
<dbReference type="PROSITE" id="PS00447">
    <property type="entry name" value="DNA_POLYMERASE_A"/>
    <property type="match status" value="1"/>
</dbReference>
<keyword evidence="5 17" id="KW-0808">Transferase</keyword>
<keyword evidence="22" id="KW-1185">Reference proteome</keyword>
<dbReference type="SMART" id="SM00474">
    <property type="entry name" value="35EXOc"/>
    <property type="match status" value="1"/>
</dbReference>
<comment type="catalytic activity">
    <reaction evidence="15 17">
        <text>DNA(n) + a 2'-deoxyribonucleoside 5'-triphosphate = DNA(n+1) + diphosphate</text>
        <dbReference type="Rhea" id="RHEA:22508"/>
        <dbReference type="Rhea" id="RHEA-COMP:17339"/>
        <dbReference type="Rhea" id="RHEA-COMP:17340"/>
        <dbReference type="ChEBI" id="CHEBI:33019"/>
        <dbReference type="ChEBI" id="CHEBI:61560"/>
        <dbReference type="ChEBI" id="CHEBI:173112"/>
        <dbReference type="EC" id="2.7.7.7"/>
    </reaction>
</comment>
<dbReference type="SUPFAM" id="SSF47807">
    <property type="entry name" value="5' to 3' exonuclease, C-terminal subdomain"/>
    <property type="match status" value="1"/>
</dbReference>
<evidence type="ECO:0000256" key="9">
    <source>
        <dbReference type="ARBA" id="ARBA00022763"/>
    </source>
</evidence>
<feature type="domain" description="3'-5' exonuclease" evidence="18">
    <location>
        <begin position="335"/>
        <end position="521"/>
    </location>
</feature>
<dbReference type="Pfam" id="PF02739">
    <property type="entry name" value="5_3_exonuc_N"/>
    <property type="match status" value="1"/>
</dbReference>
<dbReference type="Pfam" id="PF01367">
    <property type="entry name" value="5_3_exonuc"/>
    <property type="match status" value="1"/>
</dbReference>
<dbReference type="PANTHER" id="PTHR10133">
    <property type="entry name" value="DNA POLYMERASE I"/>
    <property type="match status" value="1"/>
</dbReference>
<dbReference type="GO" id="GO:0006261">
    <property type="term" value="P:DNA-templated DNA replication"/>
    <property type="evidence" value="ECO:0007669"/>
    <property type="project" value="UniProtKB-UniRule"/>
</dbReference>
<comment type="function">
    <text evidence="17">In addition to polymerase activity, this DNA polymerase exhibits 3'-5' and 5'-3' exonuclease activity.</text>
</comment>
<dbReference type="InterPro" id="IPR019760">
    <property type="entry name" value="DNA-dir_DNA_pol_A_CS"/>
</dbReference>
<evidence type="ECO:0000256" key="13">
    <source>
        <dbReference type="ARBA" id="ARBA00023125"/>
    </source>
</evidence>
<dbReference type="InterPro" id="IPR043502">
    <property type="entry name" value="DNA/RNA_pol_sf"/>
</dbReference>
<dbReference type="Gene3D" id="3.30.420.10">
    <property type="entry name" value="Ribonuclease H-like superfamily/Ribonuclease H"/>
    <property type="match status" value="1"/>
</dbReference>
<dbReference type="SMART" id="SM00482">
    <property type="entry name" value="POLAc"/>
    <property type="match status" value="1"/>
</dbReference>
<dbReference type="FunFam" id="1.10.150.20:FF:000003">
    <property type="entry name" value="DNA polymerase I"/>
    <property type="match status" value="1"/>
</dbReference>
<dbReference type="EC" id="2.7.7.7" evidence="3 16"/>
<dbReference type="InterPro" id="IPR029060">
    <property type="entry name" value="PIN-like_dom_sf"/>
</dbReference>
<dbReference type="KEGG" id="rhg:EXZ61_14535"/>
<evidence type="ECO:0000256" key="5">
    <source>
        <dbReference type="ARBA" id="ARBA00022679"/>
    </source>
</evidence>
<dbReference type="InterPro" id="IPR002298">
    <property type="entry name" value="DNA_polymerase_A"/>
</dbReference>
<evidence type="ECO:0000256" key="14">
    <source>
        <dbReference type="ARBA" id="ARBA00023204"/>
    </source>
</evidence>
<comment type="similarity">
    <text evidence="1 17">Belongs to the DNA polymerase type-A family.</text>
</comment>
<dbReference type="PRINTS" id="PR00868">
    <property type="entry name" value="DNAPOLI"/>
</dbReference>
<dbReference type="RefSeq" id="WP_142812443.1">
    <property type="nucleotide sequence ID" value="NZ_CP036282.1"/>
</dbReference>
<evidence type="ECO:0000256" key="4">
    <source>
        <dbReference type="ARBA" id="ARBA00020311"/>
    </source>
</evidence>
<dbReference type="SMART" id="SM00279">
    <property type="entry name" value="HhH2"/>
    <property type="match status" value="1"/>
</dbReference>
<gene>
    <name evidence="17 21" type="primary">polA</name>
    <name evidence="21" type="ORF">EXZ61_14535</name>
</gene>
<evidence type="ECO:0000256" key="12">
    <source>
        <dbReference type="ARBA" id="ARBA00022932"/>
    </source>
</evidence>
<dbReference type="PANTHER" id="PTHR10133:SF27">
    <property type="entry name" value="DNA POLYMERASE NU"/>
    <property type="match status" value="1"/>
</dbReference>
<dbReference type="GO" id="GO:0008409">
    <property type="term" value="F:5'-3' exonuclease activity"/>
    <property type="evidence" value="ECO:0007669"/>
    <property type="project" value="UniProtKB-UniRule"/>
</dbReference>
<evidence type="ECO:0000256" key="6">
    <source>
        <dbReference type="ARBA" id="ARBA00022695"/>
    </source>
</evidence>
<dbReference type="GO" id="GO:0006302">
    <property type="term" value="P:double-strand break repair"/>
    <property type="evidence" value="ECO:0007669"/>
    <property type="project" value="TreeGrafter"/>
</dbReference>
<evidence type="ECO:0000313" key="21">
    <source>
        <dbReference type="EMBL" id="QDL55284.1"/>
    </source>
</evidence>
<proteinExistence type="inferred from homology"/>
<keyword evidence="8" id="KW-0540">Nuclease</keyword>
<dbReference type="InterPro" id="IPR020046">
    <property type="entry name" value="5-3_exonucl_a-hlix_arch_N"/>
</dbReference>